<comment type="function">
    <text evidence="4">Component of the ribosome, a large ribonucleoprotein complex responsible for the synthesis of proteins in the cell. The small ribosomal subunit (SSU) binds messenger RNAs (mRNAs) and translates the encoded message by selecting cognate aminoacyl-transfer RNA (tRNA) molecules. The large subunit (LSU) contains the ribosomal catalytic site termed the peptidyl transferase center (PTC), which catalyzes the formation of peptide bonds, thereby polymerizing the amino acids delivered by tRNAs into a polypeptide chain. The nascent polypeptides leave the ribosome through a tunnel in the LSU and interact with protein factors that function in enzymatic processing, targeting, and the membrane insertion of nascent chains at the exit of the ribosomal tunnel. As part of the LSU, it is probably required for its formation and the maturation of rRNAs.</text>
</comment>
<proteinExistence type="inferred from homology"/>
<dbReference type="PROSITE" id="PS01104">
    <property type="entry name" value="RIBOSOMAL_L13E"/>
    <property type="match status" value="1"/>
</dbReference>
<evidence type="ECO:0000313" key="8">
    <source>
        <dbReference type="Proteomes" id="UP001168821"/>
    </source>
</evidence>
<dbReference type="InterPro" id="IPR001380">
    <property type="entry name" value="Ribosomal_eL13"/>
</dbReference>
<evidence type="ECO:0000256" key="6">
    <source>
        <dbReference type="RuleBase" id="RU000572"/>
    </source>
</evidence>
<reference evidence="7" key="1">
    <citation type="journal article" date="2023" name="G3 (Bethesda)">
        <title>Whole genome assemblies of Zophobas morio and Tenebrio molitor.</title>
        <authorList>
            <person name="Kaur S."/>
            <person name="Stinson S.A."/>
            <person name="diCenzo G.C."/>
        </authorList>
    </citation>
    <scope>NUCLEOTIDE SEQUENCE</scope>
    <source>
        <strain evidence="7">QUZm001</strain>
    </source>
</reference>
<sequence length="200" mass="23401">MVRHNNMIPNGHFHKKWQTHTRTWFDQPMKKVRRKFLRAKKLVNSVPKPIQLLRPTVSCPSVRYHSKLRKGRGFTLRELNQAGINKKYAGTIGIAVDHRRRNRCVESVVRNVLRLKEYQERLILMPVKKTQVVKLDSGKDLNKVKVGESKMKVRKVSEEEKKFEAYVTLRKARCDAKYAGVRIKRKLPKGENLDVSKSCN</sequence>
<comment type="caution">
    <text evidence="7">The sequence shown here is derived from an EMBL/GenBank/DDBJ whole genome shotgun (WGS) entry which is preliminary data.</text>
</comment>
<evidence type="ECO:0000256" key="4">
    <source>
        <dbReference type="ARBA" id="ARBA00058367"/>
    </source>
</evidence>
<evidence type="ECO:0000256" key="2">
    <source>
        <dbReference type="ARBA" id="ARBA00022980"/>
    </source>
</evidence>
<dbReference type="Pfam" id="PF01294">
    <property type="entry name" value="Ribosomal_L13e"/>
    <property type="match status" value="1"/>
</dbReference>
<comment type="similarity">
    <text evidence="1 6">Belongs to the eukaryotic ribosomal protein eL13 family.</text>
</comment>
<dbReference type="HAMAP" id="MF_00499">
    <property type="entry name" value="Ribosomal_eL13"/>
    <property type="match status" value="1"/>
</dbReference>
<keyword evidence="3 6" id="KW-0687">Ribonucleoprotein</keyword>
<dbReference type="Proteomes" id="UP001168821">
    <property type="component" value="Unassembled WGS sequence"/>
</dbReference>
<keyword evidence="2 6" id="KW-0689">Ribosomal protein</keyword>
<dbReference type="FunFam" id="1.20.5.110:FF:000003">
    <property type="entry name" value="60S ribosomal protein L13"/>
    <property type="match status" value="1"/>
</dbReference>
<dbReference type="GO" id="GO:0003735">
    <property type="term" value="F:structural constituent of ribosome"/>
    <property type="evidence" value="ECO:0007669"/>
    <property type="project" value="InterPro"/>
</dbReference>
<protein>
    <recommendedName>
        <fullName evidence="6">60S ribosomal protein L13</fullName>
    </recommendedName>
</protein>
<dbReference type="PANTHER" id="PTHR11722">
    <property type="entry name" value="60S RIBOSOMAL PROTEIN L13"/>
    <property type="match status" value="1"/>
</dbReference>
<gene>
    <name evidence="7" type="ORF">Zmor_013559</name>
</gene>
<dbReference type="GO" id="GO:0003723">
    <property type="term" value="F:RNA binding"/>
    <property type="evidence" value="ECO:0007669"/>
    <property type="project" value="TreeGrafter"/>
</dbReference>
<organism evidence="7 8">
    <name type="scientific">Zophobas morio</name>
    <dbReference type="NCBI Taxonomy" id="2755281"/>
    <lineage>
        <taxon>Eukaryota</taxon>
        <taxon>Metazoa</taxon>
        <taxon>Ecdysozoa</taxon>
        <taxon>Arthropoda</taxon>
        <taxon>Hexapoda</taxon>
        <taxon>Insecta</taxon>
        <taxon>Pterygota</taxon>
        <taxon>Neoptera</taxon>
        <taxon>Endopterygota</taxon>
        <taxon>Coleoptera</taxon>
        <taxon>Polyphaga</taxon>
        <taxon>Cucujiformia</taxon>
        <taxon>Tenebrionidae</taxon>
        <taxon>Zophobas</taxon>
    </lineage>
</organism>
<keyword evidence="8" id="KW-1185">Reference proteome</keyword>
<dbReference type="EMBL" id="JALNTZ010000004">
    <property type="protein sequence ID" value="KAJ3654367.1"/>
    <property type="molecule type" value="Genomic_DNA"/>
</dbReference>
<evidence type="ECO:0000256" key="5">
    <source>
        <dbReference type="ARBA" id="ARBA00065437"/>
    </source>
</evidence>
<comment type="subunit">
    <text evidence="5">Component of the 60S large ribosomal subunit (LSU).</text>
</comment>
<dbReference type="Gene3D" id="1.20.5.110">
    <property type="match status" value="1"/>
</dbReference>
<accession>A0AA38MF84</accession>
<evidence type="ECO:0000313" key="7">
    <source>
        <dbReference type="EMBL" id="KAJ3654367.1"/>
    </source>
</evidence>
<dbReference type="GO" id="GO:0022625">
    <property type="term" value="C:cytosolic large ribosomal subunit"/>
    <property type="evidence" value="ECO:0007669"/>
    <property type="project" value="TreeGrafter"/>
</dbReference>
<evidence type="ECO:0000256" key="1">
    <source>
        <dbReference type="ARBA" id="ARBA00005640"/>
    </source>
</evidence>
<dbReference type="PANTHER" id="PTHR11722:SF0">
    <property type="entry name" value="LARGE RIBOSOMAL SUBUNIT PROTEIN EL13"/>
    <property type="match status" value="1"/>
</dbReference>
<dbReference type="GO" id="GO:0006412">
    <property type="term" value="P:translation"/>
    <property type="evidence" value="ECO:0007669"/>
    <property type="project" value="InterPro"/>
</dbReference>
<dbReference type="InterPro" id="IPR018256">
    <property type="entry name" value="Ribosomal_eL13_CS"/>
</dbReference>
<name>A0AA38MF84_9CUCU</name>
<dbReference type="AlphaFoldDB" id="A0AA38MF84"/>
<evidence type="ECO:0000256" key="3">
    <source>
        <dbReference type="ARBA" id="ARBA00023274"/>
    </source>
</evidence>